<reference evidence="1 2" key="1">
    <citation type="submission" date="2024-06" db="EMBL/GenBank/DDBJ databases">
        <title>Pontibacter populi HYL7-15.</title>
        <authorList>
            <person name="Kim M.K."/>
        </authorList>
    </citation>
    <scope>NUCLEOTIDE SEQUENCE [LARGE SCALE GENOMIC DNA]</scope>
    <source>
        <strain evidence="1 2">HYL7-15</strain>
    </source>
</reference>
<name>A0ABV1RNT8_9BACT</name>
<comment type="caution">
    <text evidence="1">The sequence shown here is derived from an EMBL/GenBank/DDBJ whole genome shotgun (WGS) entry which is preliminary data.</text>
</comment>
<evidence type="ECO:0000313" key="1">
    <source>
        <dbReference type="EMBL" id="MER2996034.1"/>
    </source>
</evidence>
<dbReference type="Proteomes" id="UP001476807">
    <property type="component" value="Unassembled WGS sequence"/>
</dbReference>
<accession>A0ABV1RNT8</accession>
<gene>
    <name evidence="1" type="ORF">ABS362_00670</name>
</gene>
<evidence type="ECO:0008006" key="3">
    <source>
        <dbReference type="Google" id="ProtNLM"/>
    </source>
</evidence>
<keyword evidence="2" id="KW-1185">Reference proteome</keyword>
<dbReference type="EMBL" id="JBEOKT010000001">
    <property type="protein sequence ID" value="MER2996034.1"/>
    <property type="molecule type" value="Genomic_DNA"/>
</dbReference>
<evidence type="ECO:0000313" key="2">
    <source>
        <dbReference type="Proteomes" id="UP001476807"/>
    </source>
</evidence>
<proteinExistence type="predicted"/>
<dbReference type="RefSeq" id="WP_350410109.1">
    <property type="nucleotide sequence ID" value="NZ_JBEOKT010000001.1"/>
</dbReference>
<organism evidence="1 2">
    <name type="scientific">Pontibacter populi</name>
    <dbReference type="NCBI Taxonomy" id="890055"/>
    <lineage>
        <taxon>Bacteria</taxon>
        <taxon>Pseudomonadati</taxon>
        <taxon>Bacteroidota</taxon>
        <taxon>Cytophagia</taxon>
        <taxon>Cytophagales</taxon>
        <taxon>Hymenobacteraceae</taxon>
        <taxon>Pontibacter</taxon>
    </lineage>
</organism>
<sequence>MKSNHKEYLDAFYYRIIDIRHTASRINSVLNADVERLLKSDVEFISGSALVISDWTGPTDNGWEINFHTGVSMTTINQDYRAEVDKIISTKCCLSYAQAFEALERFFKDCVYISLLKDSNHKEKLGYDKDFTRNCIPGGENLFKLLKKIYGERLKESSQNNNKNIRFKEFWSVLSEVRHAIVHSSSYIKAEKVNKTKYHLAVFNHLYNYTICNDTNWLVVLDYKKLDRLLKYVAEFGYQIFKIHDLNEVINS</sequence>
<protein>
    <recommendedName>
        <fullName evidence="3">RiboL-PSP-HEPN domain-containing protein</fullName>
    </recommendedName>
</protein>